<dbReference type="AlphaFoldDB" id="A0A235BVG2"/>
<dbReference type="EMBL" id="NOZP01000064">
    <property type="protein sequence ID" value="OYD16206.1"/>
    <property type="molecule type" value="Genomic_DNA"/>
</dbReference>
<organism evidence="1 2">
    <name type="scientific">candidate division WOR-3 bacterium JGI_Cruoil_03_51_56</name>
    <dbReference type="NCBI Taxonomy" id="1973747"/>
    <lineage>
        <taxon>Bacteria</taxon>
        <taxon>Bacteria division WOR-3</taxon>
    </lineage>
</organism>
<sequence>GKPIRLGLPEDLPCECGEFQVDICRDDGRPDAVLFFRWLPSVKLDYPKDLRIPDSRHGHSSAQVSFSIPGDSWVVRHNSQRIEKGDGNSYSINLDSTQDRVRFTVTRDRAPETETVIQATVPRLRWRVGDDSEWKSQTVSITKDSLVYGKPLVLHVAPCDWRRQYYYEAVLQRKNGDEIQERMLECKSGWHNLGLNSFYDTILTEAAESILKLRVSDVNGNPIGDAVVARFLPEVHQERPSQPMKPLKGHTAAQPVVIGGHGRKRKGKGYSAREIFAAGFDLATACQNGMPFDKRRNSCHDWNCSSLAAAKKGVERAD</sequence>
<accession>A0A235BVG2</accession>
<protein>
    <submittedName>
        <fullName evidence="1">Uncharacterized protein</fullName>
    </submittedName>
</protein>
<evidence type="ECO:0000313" key="2">
    <source>
        <dbReference type="Proteomes" id="UP000215559"/>
    </source>
</evidence>
<comment type="caution">
    <text evidence="1">The sequence shown here is derived from an EMBL/GenBank/DDBJ whole genome shotgun (WGS) entry which is preliminary data.</text>
</comment>
<dbReference type="Proteomes" id="UP000215559">
    <property type="component" value="Unassembled WGS sequence"/>
</dbReference>
<feature type="non-terminal residue" evidence="1">
    <location>
        <position position="1"/>
    </location>
</feature>
<name>A0A235BVG2_UNCW3</name>
<proteinExistence type="predicted"/>
<evidence type="ECO:0000313" key="1">
    <source>
        <dbReference type="EMBL" id="OYD16206.1"/>
    </source>
</evidence>
<reference evidence="1 2" key="1">
    <citation type="submission" date="2017-07" db="EMBL/GenBank/DDBJ databases">
        <title>Recovery of genomes from metagenomes via a dereplication, aggregation, and scoring strategy.</title>
        <authorList>
            <person name="Sieber C.M."/>
            <person name="Probst A.J."/>
            <person name="Sharrar A."/>
            <person name="Thomas B.C."/>
            <person name="Hess M."/>
            <person name="Tringe S.G."/>
            <person name="Banfield J.F."/>
        </authorList>
    </citation>
    <scope>NUCLEOTIDE SEQUENCE [LARGE SCALE GENOMIC DNA]</scope>
    <source>
        <strain evidence="1">JGI_Cruoil_03_51_56</strain>
    </source>
</reference>
<gene>
    <name evidence="1" type="ORF">CH330_03480</name>
</gene>